<organism evidence="1 2">
    <name type="scientific">Trichonephila inaurata madagascariensis</name>
    <dbReference type="NCBI Taxonomy" id="2747483"/>
    <lineage>
        <taxon>Eukaryota</taxon>
        <taxon>Metazoa</taxon>
        <taxon>Ecdysozoa</taxon>
        <taxon>Arthropoda</taxon>
        <taxon>Chelicerata</taxon>
        <taxon>Arachnida</taxon>
        <taxon>Araneae</taxon>
        <taxon>Araneomorphae</taxon>
        <taxon>Entelegynae</taxon>
        <taxon>Araneoidea</taxon>
        <taxon>Nephilidae</taxon>
        <taxon>Trichonephila</taxon>
        <taxon>Trichonephila inaurata</taxon>
    </lineage>
</organism>
<evidence type="ECO:0000313" key="2">
    <source>
        <dbReference type="Proteomes" id="UP000886998"/>
    </source>
</evidence>
<protein>
    <submittedName>
        <fullName evidence="1">Uncharacterized protein</fullName>
    </submittedName>
</protein>
<comment type="caution">
    <text evidence="1">The sequence shown here is derived from an EMBL/GenBank/DDBJ whole genome shotgun (WGS) entry which is preliminary data.</text>
</comment>
<name>A0A8X6XDR2_9ARAC</name>
<dbReference type="EMBL" id="BMAV01008130">
    <property type="protein sequence ID" value="GFY51508.1"/>
    <property type="molecule type" value="Genomic_DNA"/>
</dbReference>
<dbReference type="AlphaFoldDB" id="A0A8X6XDR2"/>
<dbReference type="Proteomes" id="UP000886998">
    <property type="component" value="Unassembled WGS sequence"/>
</dbReference>
<sequence length="100" mass="11583">MRSLVMTGFAWPGLWSPMEHTLTHTLTACKKASTPFSERLVRDTFLPVNGHHPPMNSCRFLTFHCQKLDNTSLLLNHRILQRERHPVLIRTAASFGRRFL</sequence>
<proteinExistence type="predicted"/>
<gene>
    <name evidence="1" type="primary">NCL1_27914</name>
    <name evidence="1" type="ORF">TNIN_438001</name>
</gene>
<reference evidence="1" key="1">
    <citation type="submission" date="2020-08" db="EMBL/GenBank/DDBJ databases">
        <title>Multicomponent nature underlies the extraordinary mechanical properties of spider dragline silk.</title>
        <authorList>
            <person name="Kono N."/>
            <person name="Nakamura H."/>
            <person name="Mori M."/>
            <person name="Yoshida Y."/>
            <person name="Ohtoshi R."/>
            <person name="Malay A.D."/>
            <person name="Moran D.A.P."/>
            <person name="Tomita M."/>
            <person name="Numata K."/>
            <person name="Arakawa K."/>
        </authorList>
    </citation>
    <scope>NUCLEOTIDE SEQUENCE</scope>
</reference>
<accession>A0A8X6XDR2</accession>
<keyword evidence="2" id="KW-1185">Reference proteome</keyword>
<evidence type="ECO:0000313" key="1">
    <source>
        <dbReference type="EMBL" id="GFY51508.1"/>
    </source>
</evidence>